<dbReference type="PROSITE" id="PS50110">
    <property type="entry name" value="RESPONSE_REGULATORY"/>
    <property type="match status" value="1"/>
</dbReference>
<dbReference type="SMART" id="SM00086">
    <property type="entry name" value="PAC"/>
    <property type="match status" value="4"/>
</dbReference>
<keyword evidence="4" id="KW-1003">Cell membrane</keyword>
<protein>
    <recommendedName>
        <fullName evidence="3">histidine kinase</fullName>
        <ecNumber evidence="3">2.7.13.3</ecNumber>
    </recommendedName>
</protein>
<dbReference type="GO" id="GO:0000166">
    <property type="term" value="F:nucleotide binding"/>
    <property type="evidence" value="ECO:0007669"/>
    <property type="project" value="UniProtKB-KW"/>
</dbReference>
<evidence type="ECO:0000313" key="20">
    <source>
        <dbReference type="Proteomes" id="UP000295210"/>
    </source>
</evidence>
<evidence type="ECO:0000256" key="9">
    <source>
        <dbReference type="ARBA" id="ARBA00022737"/>
    </source>
</evidence>
<dbReference type="PROSITE" id="PS50113">
    <property type="entry name" value="PAC"/>
    <property type="match status" value="4"/>
</dbReference>
<evidence type="ECO:0000256" key="11">
    <source>
        <dbReference type="ARBA" id="ARBA00022777"/>
    </source>
</evidence>
<sequence length="891" mass="99380">MASVFGTLKPLLMPRTLRILHIEDSALDAELVEAAIRAAGISASIDKAGTRACLVEKLMNHQYDLALSDNSMPDLSGVDALQICRDLQPEMDFIFASGTLTEEASQAGLSSGAFYHVAKEQLGSLGPVIRNLMRMREERQQSNNLMRALRATENKLDIALEAARLGLWSLDIKTLKLECSAQCKRNNGRLPTDPFTFEELAAAVHADDQPAFRSAVEASIKELSDFKVEHRSYWPDGSLHWIAASGRVVMDAEGRPSHLTGVSIDITEQKRAEEEVRQAEALQRDILNDLPCAVALFSSDQHYLYTNPAYQSMFEGRSTQVGITLAEVVGSEAHKKLSPRIEKVLAGEPIDFEDWITYASGERRFVKVSLVPLLKKNSGHSGFLAMITDATRERLTEEALRINEERFRGFFLEAGVAMVITTASGEFRNANDAYCALTGYSREELLNRNFADLTHPDDLAKNKVLYEETVTGARPGFVIEKRYLRKDGETIWVVVHGSPLRGTSGAETEIIGICEDITARHNAEEALRNSEFLYRATFEHTSVGICHVDSDGHFLRVNDRMCEITGYDREELLRKTFPEITHPQDAGYDLLSYRELVAGRIPRYSYEKRYIHKQGHSVWVYLTVSFLRDGDGKPLHSISIIEDITARKHAEEALRHSEKLAVVGRLASSIAHEINNPLESVTNLLYLLNLQPSLSAESRTYLKQAEEELARVSAIASQTLSFHRQPAQAASAEINVLLDSVLTLYQGRFASAGIELQRRYRTTPPLLCRANELRQLFANLIGNAFDATRKGGRILVRLRPYHDRTAQRTGVLVTIADTGHGMSPQVQRHIFEPFFSTKEAHGTGLGLSISRDIVEKHNGRIRVRSSEGPERSGTVISVFLPEPVSPKPHSI</sequence>
<evidence type="ECO:0000256" key="8">
    <source>
        <dbReference type="ARBA" id="ARBA00022692"/>
    </source>
</evidence>
<feature type="domain" description="Response regulatory" evidence="16">
    <location>
        <begin position="18"/>
        <end position="134"/>
    </location>
</feature>
<dbReference type="InterPro" id="IPR003594">
    <property type="entry name" value="HATPase_dom"/>
</dbReference>
<dbReference type="SUPFAM" id="SSF55874">
    <property type="entry name" value="ATPase domain of HSP90 chaperone/DNA topoisomerase II/histidine kinase"/>
    <property type="match status" value="1"/>
</dbReference>
<keyword evidence="9" id="KW-0677">Repeat</keyword>
<accession>A0A4R1LDW6</accession>
<dbReference type="Pfam" id="PF08447">
    <property type="entry name" value="PAS_3"/>
    <property type="match status" value="2"/>
</dbReference>
<dbReference type="Gene3D" id="1.10.287.130">
    <property type="match status" value="1"/>
</dbReference>
<dbReference type="InterPro" id="IPR013655">
    <property type="entry name" value="PAS_fold_3"/>
</dbReference>
<evidence type="ECO:0000256" key="1">
    <source>
        <dbReference type="ARBA" id="ARBA00000085"/>
    </source>
</evidence>
<dbReference type="SUPFAM" id="SSF52172">
    <property type="entry name" value="CheY-like"/>
    <property type="match status" value="1"/>
</dbReference>
<keyword evidence="8" id="KW-0812">Transmembrane</keyword>
<feature type="domain" description="Histidine kinase" evidence="15">
    <location>
        <begin position="669"/>
        <end position="884"/>
    </location>
</feature>
<dbReference type="InterPro" id="IPR004358">
    <property type="entry name" value="Sig_transdc_His_kin-like_C"/>
</dbReference>
<feature type="domain" description="PAS" evidence="17">
    <location>
        <begin position="403"/>
        <end position="473"/>
    </location>
</feature>
<organism evidence="19 20">
    <name type="scientific">Acidipila rosea</name>
    <dbReference type="NCBI Taxonomy" id="768535"/>
    <lineage>
        <taxon>Bacteria</taxon>
        <taxon>Pseudomonadati</taxon>
        <taxon>Acidobacteriota</taxon>
        <taxon>Terriglobia</taxon>
        <taxon>Terriglobales</taxon>
        <taxon>Acidobacteriaceae</taxon>
        <taxon>Acidipila</taxon>
    </lineage>
</organism>
<keyword evidence="11" id="KW-0418">Kinase</keyword>
<dbReference type="NCBIfam" id="TIGR00229">
    <property type="entry name" value="sensory_box"/>
    <property type="match status" value="4"/>
</dbReference>
<evidence type="ECO:0000256" key="14">
    <source>
        <dbReference type="PROSITE-ProRule" id="PRU00169"/>
    </source>
</evidence>
<dbReference type="InterPro" id="IPR013656">
    <property type="entry name" value="PAS_4"/>
</dbReference>
<evidence type="ECO:0000259" key="18">
    <source>
        <dbReference type="PROSITE" id="PS50113"/>
    </source>
</evidence>
<dbReference type="Gene3D" id="3.30.450.20">
    <property type="entry name" value="PAS domain"/>
    <property type="match status" value="4"/>
</dbReference>
<gene>
    <name evidence="19" type="ORF">C7378_0731</name>
</gene>
<evidence type="ECO:0000256" key="10">
    <source>
        <dbReference type="ARBA" id="ARBA00022741"/>
    </source>
</evidence>
<dbReference type="EMBL" id="SMGK01000001">
    <property type="protein sequence ID" value="TCK75740.1"/>
    <property type="molecule type" value="Genomic_DNA"/>
</dbReference>
<dbReference type="FunFam" id="2.10.70.100:FF:000001">
    <property type="entry name" value="Sensory transduction histidine kinase"/>
    <property type="match status" value="1"/>
</dbReference>
<dbReference type="InterPro" id="IPR001789">
    <property type="entry name" value="Sig_transdc_resp-reg_receiver"/>
</dbReference>
<comment type="subcellular location">
    <subcellularLocation>
        <location evidence="2">Cell inner membrane</location>
        <topology evidence="2">Multi-pass membrane protein</topology>
    </subcellularLocation>
</comment>
<dbReference type="InterPro" id="IPR035965">
    <property type="entry name" value="PAS-like_dom_sf"/>
</dbReference>
<evidence type="ECO:0000259" key="16">
    <source>
        <dbReference type="PROSITE" id="PS50110"/>
    </source>
</evidence>
<dbReference type="Gene3D" id="2.10.70.100">
    <property type="match status" value="1"/>
</dbReference>
<dbReference type="InterPro" id="IPR000014">
    <property type="entry name" value="PAS"/>
</dbReference>
<dbReference type="CDD" id="cd00156">
    <property type="entry name" value="REC"/>
    <property type="match status" value="1"/>
</dbReference>
<dbReference type="SMART" id="SM00091">
    <property type="entry name" value="PAS"/>
    <property type="match status" value="4"/>
</dbReference>
<dbReference type="Pfam" id="PF08448">
    <property type="entry name" value="PAS_4"/>
    <property type="match status" value="1"/>
</dbReference>
<evidence type="ECO:0000256" key="5">
    <source>
        <dbReference type="ARBA" id="ARBA00022519"/>
    </source>
</evidence>
<dbReference type="InterPro" id="IPR001610">
    <property type="entry name" value="PAC"/>
</dbReference>
<dbReference type="Pfam" id="PF00072">
    <property type="entry name" value="Response_reg"/>
    <property type="match status" value="1"/>
</dbReference>
<dbReference type="SMART" id="SM00388">
    <property type="entry name" value="HisKA"/>
    <property type="match status" value="1"/>
</dbReference>
<dbReference type="SUPFAM" id="SSF47384">
    <property type="entry name" value="Homodimeric domain of signal transducing histidine kinase"/>
    <property type="match status" value="1"/>
</dbReference>
<proteinExistence type="predicted"/>
<dbReference type="CDD" id="cd00130">
    <property type="entry name" value="PAS"/>
    <property type="match status" value="3"/>
</dbReference>
<dbReference type="GO" id="GO:0000155">
    <property type="term" value="F:phosphorelay sensor kinase activity"/>
    <property type="evidence" value="ECO:0007669"/>
    <property type="project" value="InterPro"/>
</dbReference>
<dbReference type="OrthoDB" id="9815750at2"/>
<dbReference type="InterPro" id="IPR036890">
    <property type="entry name" value="HATPase_C_sf"/>
</dbReference>
<feature type="domain" description="PAS" evidence="17">
    <location>
        <begin position="530"/>
        <end position="585"/>
    </location>
</feature>
<dbReference type="InterPro" id="IPR003661">
    <property type="entry name" value="HisK_dim/P_dom"/>
</dbReference>
<dbReference type="AlphaFoldDB" id="A0A4R1LDW6"/>
<evidence type="ECO:0000259" key="17">
    <source>
        <dbReference type="PROSITE" id="PS50112"/>
    </source>
</evidence>
<dbReference type="InterPro" id="IPR036097">
    <property type="entry name" value="HisK_dim/P_sf"/>
</dbReference>
<evidence type="ECO:0000256" key="4">
    <source>
        <dbReference type="ARBA" id="ARBA00022475"/>
    </source>
</evidence>
<dbReference type="EC" id="2.7.13.3" evidence="3"/>
<dbReference type="Gene3D" id="3.30.565.10">
    <property type="entry name" value="Histidine kinase-like ATPase, C-terminal domain"/>
    <property type="match status" value="1"/>
</dbReference>
<dbReference type="InterPro" id="IPR011006">
    <property type="entry name" value="CheY-like_superfamily"/>
</dbReference>
<dbReference type="InterPro" id="IPR052162">
    <property type="entry name" value="Sensor_kinase/Photoreceptor"/>
</dbReference>
<dbReference type="SUPFAM" id="SSF55785">
    <property type="entry name" value="PYP-like sensor domain (PAS domain)"/>
    <property type="match status" value="4"/>
</dbReference>
<dbReference type="Pfam" id="PF00512">
    <property type="entry name" value="HisKA"/>
    <property type="match status" value="1"/>
</dbReference>
<dbReference type="InterPro" id="IPR000700">
    <property type="entry name" value="PAS-assoc_C"/>
</dbReference>
<comment type="caution">
    <text evidence="19">The sequence shown here is derived from an EMBL/GenBank/DDBJ whole genome shotgun (WGS) entry which is preliminary data.</text>
</comment>
<dbReference type="PRINTS" id="PR00344">
    <property type="entry name" value="BCTRLSENSOR"/>
</dbReference>
<dbReference type="Gene3D" id="3.40.50.2300">
    <property type="match status" value="1"/>
</dbReference>
<evidence type="ECO:0000256" key="7">
    <source>
        <dbReference type="ARBA" id="ARBA00022679"/>
    </source>
</evidence>
<dbReference type="PANTHER" id="PTHR43304:SF1">
    <property type="entry name" value="PAC DOMAIN-CONTAINING PROTEIN"/>
    <property type="match status" value="1"/>
</dbReference>
<dbReference type="SMART" id="SM00448">
    <property type="entry name" value="REC"/>
    <property type="match status" value="1"/>
</dbReference>
<keyword evidence="10" id="KW-0547">Nucleotide-binding</keyword>
<dbReference type="CDD" id="cd00082">
    <property type="entry name" value="HisKA"/>
    <property type="match status" value="1"/>
</dbReference>
<dbReference type="GO" id="GO:0005886">
    <property type="term" value="C:plasma membrane"/>
    <property type="evidence" value="ECO:0007669"/>
    <property type="project" value="UniProtKB-SubCell"/>
</dbReference>
<keyword evidence="6 14" id="KW-0597">Phosphoprotein</keyword>
<evidence type="ECO:0000313" key="19">
    <source>
        <dbReference type="EMBL" id="TCK75740.1"/>
    </source>
</evidence>
<dbReference type="Proteomes" id="UP000295210">
    <property type="component" value="Unassembled WGS sequence"/>
</dbReference>
<dbReference type="Pfam" id="PF00989">
    <property type="entry name" value="PAS"/>
    <property type="match status" value="1"/>
</dbReference>
<reference evidence="19 20" key="1">
    <citation type="submission" date="2019-03" db="EMBL/GenBank/DDBJ databases">
        <title>Genomic Encyclopedia of Type Strains, Phase IV (KMG-IV): sequencing the most valuable type-strain genomes for metagenomic binning, comparative biology and taxonomic classification.</title>
        <authorList>
            <person name="Goeker M."/>
        </authorList>
    </citation>
    <scope>NUCLEOTIDE SEQUENCE [LARGE SCALE GENOMIC DNA]</scope>
    <source>
        <strain evidence="19 20">DSM 103428</strain>
    </source>
</reference>
<dbReference type="PANTHER" id="PTHR43304">
    <property type="entry name" value="PHYTOCHROME-LIKE PROTEIN CPH1"/>
    <property type="match status" value="1"/>
</dbReference>
<name>A0A4R1LDW6_9BACT</name>
<dbReference type="PROSITE" id="PS50109">
    <property type="entry name" value="HIS_KIN"/>
    <property type="match status" value="1"/>
</dbReference>
<feature type="domain" description="PAC" evidence="18">
    <location>
        <begin position="226"/>
        <end position="278"/>
    </location>
</feature>
<evidence type="ECO:0000256" key="13">
    <source>
        <dbReference type="ARBA" id="ARBA00023136"/>
    </source>
</evidence>
<keyword evidence="20" id="KW-1185">Reference proteome</keyword>
<comment type="catalytic activity">
    <reaction evidence="1">
        <text>ATP + protein L-histidine = ADP + protein N-phospho-L-histidine.</text>
        <dbReference type="EC" id="2.7.13.3"/>
    </reaction>
</comment>
<feature type="domain" description="PAC" evidence="18">
    <location>
        <begin position="604"/>
        <end position="656"/>
    </location>
</feature>
<evidence type="ECO:0000259" key="15">
    <source>
        <dbReference type="PROSITE" id="PS50109"/>
    </source>
</evidence>
<dbReference type="PROSITE" id="PS50112">
    <property type="entry name" value="PAS"/>
    <property type="match status" value="2"/>
</dbReference>
<keyword evidence="13" id="KW-0472">Membrane</keyword>
<dbReference type="InterPro" id="IPR005467">
    <property type="entry name" value="His_kinase_dom"/>
</dbReference>
<dbReference type="SMART" id="SM00387">
    <property type="entry name" value="HATPase_c"/>
    <property type="match status" value="1"/>
</dbReference>
<feature type="domain" description="PAC" evidence="18">
    <location>
        <begin position="350"/>
        <end position="402"/>
    </location>
</feature>
<evidence type="ECO:0000256" key="6">
    <source>
        <dbReference type="ARBA" id="ARBA00022553"/>
    </source>
</evidence>
<keyword evidence="12" id="KW-1133">Transmembrane helix</keyword>
<dbReference type="GO" id="GO:0006355">
    <property type="term" value="P:regulation of DNA-templated transcription"/>
    <property type="evidence" value="ECO:0007669"/>
    <property type="project" value="InterPro"/>
</dbReference>
<dbReference type="Pfam" id="PF02518">
    <property type="entry name" value="HATPase_c"/>
    <property type="match status" value="1"/>
</dbReference>
<feature type="domain" description="PAC" evidence="18">
    <location>
        <begin position="477"/>
        <end position="529"/>
    </location>
</feature>
<feature type="modified residue" description="4-aspartylphosphate" evidence="14">
    <location>
        <position position="69"/>
    </location>
</feature>
<keyword evidence="5" id="KW-0997">Cell inner membrane</keyword>
<keyword evidence="7" id="KW-0808">Transferase</keyword>
<evidence type="ECO:0000256" key="2">
    <source>
        <dbReference type="ARBA" id="ARBA00004429"/>
    </source>
</evidence>
<dbReference type="InterPro" id="IPR013767">
    <property type="entry name" value="PAS_fold"/>
</dbReference>
<evidence type="ECO:0000256" key="12">
    <source>
        <dbReference type="ARBA" id="ARBA00022989"/>
    </source>
</evidence>
<evidence type="ECO:0000256" key="3">
    <source>
        <dbReference type="ARBA" id="ARBA00012438"/>
    </source>
</evidence>